<dbReference type="OrthoDB" id="786308at2"/>
<dbReference type="SUPFAM" id="SSF52540">
    <property type="entry name" value="P-loop containing nucleoside triphosphate hydrolases"/>
    <property type="match status" value="1"/>
</dbReference>
<dbReference type="Pfam" id="PF13481">
    <property type="entry name" value="AAA_25"/>
    <property type="match status" value="1"/>
</dbReference>
<dbReference type="InterPro" id="IPR027417">
    <property type="entry name" value="P-loop_NTPase"/>
</dbReference>
<evidence type="ECO:0000313" key="1">
    <source>
        <dbReference type="EMBL" id="RYU86238.1"/>
    </source>
</evidence>
<name>A0A4Q5LIZ1_9SPHI</name>
<keyword evidence="2" id="KW-1185">Reference proteome</keyword>
<proteinExistence type="predicted"/>
<accession>A0A4Q5LIZ1</accession>
<protein>
    <submittedName>
        <fullName evidence="1">AAA family ATPase</fullName>
    </submittedName>
</protein>
<reference evidence="1 2" key="1">
    <citation type="submission" date="2019-02" db="EMBL/GenBank/DDBJ databases">
        <title>Bacterial novel species Mucilaginibacter sp. 17JY9-4 isolated from soil.</title>
        <authorList>
            <person name="Jung H.-Y."/>
        </authorList>
    </citation>
    <scope>NUCLEOTIDE SEQUENCE [LARGE SCALE GENOMIC DNA]</scope>
    <source>
        <strain evidence="1 2">17JY9-4</strain>
    </source>
</reference>
<sequence>MVDTYVSRYRLRLFTTLNHPVMTDHPTAERPAIIEQLRAEIKGIPYRPAKKRKPQPVPPDPEESRYLFHVATGNRWMELGEREPVPKMLFGELWHQGELCILFADTNVGKSILAVQIGNSIAEGKRIAHFAMHAKPATVLYIDFELGVTQFYTRYTHARSSYNFTDKFIRAQFTPNTGLPGGDSNNDDHLIAAIEYRIQQLKATVLIIDNISCLRGGTENAQVALSLMKNLKALKNEYKLSVLVLAHTPKRRNLGLPLSADNLHGSKLLINFADSAFALGTSATDPQLRYLKQIKQRNTAQIYGEDNVCLCRITKPENFLKMQFEGQSHEYLHLRTRQTNQLVLAPKIAQLAAAGYTQRQISTELGIAVGLVNRLIKK</sequence>
<evidence type="ECO:0000313" key="2">
    <source>
        <dbReference type="Proteomes" id="UP000293331"/>
    </source>
</evidence>
<dbReference type="Proteomes" id="UP000293331">
    <property type="component" value="Unassembled WGS sequence"/>
</dbReference>
<organism evidence="1 2">
    <name type="scientific">Mucilaginibacter terrigena</name>
    <dbReference type="NCBI Taxonomy" id="2492395"/>
    <lineage>
        <taxon>Bacteria</taxon>
        <taxon>Pseudomonadati</taxon>
        <taxon>Bacteroidota</taxon>
        <taxon>Sphingobacteriia</taxon>
        <taxon>Sphingobacteriales</taxon>
        <taxon>Sphingobacteriaceae</taxon>
        <taxon>Mucilaginibacter</taxon>
    </lineage>
</organism>
<dbReference type="EMBL" id="SEWG01000010">
    <property type="protein sequence ID" value="RYU86238.1"/>
    <property type="molecule type" value="Genomic_DNA"/>
</dbReference>
<dbReference type="AlphaFoldDB" id="A0A4Q5LIZ1"/>
<gene>
    <name evidence="1" type="ORF">EWM62_18705</name>
</gene>
<comment type="caution">
    <text evidence="1">The sequence shown here is derived from an EMBL/GenBank/DDBJ whole genome shotgun (WGS) entry which is preliminary data.</text>
</comment>
<dbReference type="Gene3D" id="3.40.50.300">
    <property type="entry name" value="P-loop containing nucleotide triphosphate hydrolases"/>
    <property type="match status" value="1"/>
</dbReference>